<dbReference type="AlphaFoldDB" id="K6YVK0"/>
<feature type="signal peptide" evidence="1">
    <location>
        <begin position="1"/>
        <end position="24"/>
    </location>
</feature>
<dbReference type="OrthoDB" id="525451at2"/>
<evidence type="ECO:0000313" key="2">
    <source>
        <dbReference type="EMBL" id="GAC28016.1"/>
    </source>
</evidence>
<organism evidence="2 3">
    <name type="scientific">Brumicola pallidula DSM 14239 = ACAM 615</name>
    <dbReference type="NCBI Taxonomy" id="1121922"/>
    <lineage>
        <taxon>Bacteria</taxon>
        <taxon>Pseudomonadati</taxon>
        <taxon>Pseudomonadota</taxon>
        <taxon>Gammaproteobacteria</taxon>
        <taxon>Alteromonadales</taxon>
        <taxon>Alteromonadaceae</taxon>
        <taxon>Brumicola</taxon>
    </lineage>
</organism>
<dbReference type="Proteomes" id="UP000006251">
    <property type="component" value="Unassembled WGS sequence"/>
</dbReference>
<dbReference type="STRING" id="1121922.GCA_000428905_00024"/>
<comment type="caution">
    <text evidence="2">The sequence shown here is derived from an EMBL/GenBank/DDBJ whole genome shotgun (WGS) entry which is preliminary data.</text>
</comment>
<keyword evidence="1" id="KW-0732">Signal</keyword>
<proteinExistence type="predicted"/>
<dbReference type="EMBL" id="BAEQ01000018">
    <property type="protein sequence ID" value="GAC28016.1"/>
    <property type="molecule type" value="Genomic_DNA"/>
</dbReference>
<dbReference type="RefSeq" id="WP_006009874.1">
    <property type="nucleotide sequence ID" value="NZ_BAEQ01000018.1"/>
</dbReference>
<name>K6YVK0_9ALTE</name>
<evidence type="ECO:0008006" key="4">
    <source>
        <dbReference type="Google" id="ProtNLM"/>
    </source>
</evidence>
<evidence type="ECO:0000313" key="3">
    <source>
        <dbReference type="Proteomes" id="UP000006251"/>
    </source>
</evidence>
<gene>
    <name evidence="2" type="ORF">GPAL_1138</name>
</gene>
<accession>K6YVK0</accession>
<dbReference type="Pfam" id="PF14224">
    <property type="entry name" value="DUF4331"/>
    <property type="match status" value="1"/>
</dbReference>
<protein>
    <recommendedName>
        <fullName evidence="4">DUF4331 domain-containing protein</fullName>
    </recommendedName>
</protein>
<feature type="chain" id="PRO_5003897815" description="DUF4331 domain-containing protein" evidence="1">
    <location>
        <begin position="25"/>
        <end position="537"/>
    </location>
</feature>
<evidence type="ECO:0000256" key="1">
    <source>
        <dbReference type="SAM" id="SignalP"/>
    </source>
</evidence>
<reference evidence="3" key="1">
    <citation type="journal article" date="2014" name="Environ. Microbiol.">
        <title>Comparative genomics of the marine bacterial genus Glaciecola reveals the high degree of genomic diversity and genomic characteristic for cold adaptation.</title>
        <authorList>
            <person name="Qin Q.L."/>
            <person name="Xie B.B."/>
            <person name="Yu Y."/>
            <person name="Shu Y.L."/>
            <person name="Rong J.C."/>
            <person name="Zhang Y.J."/>
            <person name="Zhao D.L."/>
            <person name="Chen X.L."/>
            <person name="Zhang X.Y."/>
            <person name="Chen B."/>
            <person name="Zhou B.C."/>
            <person name="Zhang Y.Z."/>
        </authorList>
    </citation>
    <scope>NUCLEOTIDE SEQUENCE [LARGE SCALE GENOMIC DNA]</scope>
    <source>
        <strain evidence="3">ACAM 615</strain>
    </source>
</reference>
<sequence length="537" mass="56506">MINTRNTKIALAITAVLTAGAANASSHREAPNITKTPTVDSTDFYMFNSYEEGRGDFVTIIANYIPLQDAYGGPNYFAMDQDATYSIHIDNDGDANEDLTFAFNFTKSSPGIALDIGAEGDKKSIAVPLVNVGGISAGNDGAANFSETYEVSLIEGSMRNGTRTAITRTSGASVASVQSDYGSQSTFEKPLDYIGNKTFTDEAGYSAYAGAYIYNMQIPGCSTEAKVFVGQRKDAFVVNLGETFDLVNYVPVEGDSVRGNGDGNGFPDGITQDSTNDDLIDKNVTSIAIEIPKSCITGEGNGVVGGWTTASLPQVRILNPNATFDKPAKSGGALTQVSRLGSPLVNELVIGLKDKDAFSSSHPKDDGQFADYVTNPSLPELLNILFLDAVNARTGAGFETLAPTNFPRVDLVTAFLTGFPGVNQMSTVTASEMLRLNTGIAARPATEQSPFGIAGNDLAGFPNGRRPGDDVVDIALRVVMGALCYPIPINGEPQNLGLCEESDASVGNQAFTDGAPSDASMMMTAFPYLATPIAGSK</sequence>
<dbReference type="InterPro" id="IPR025566">
    <property type="entry name" value="DUF4331"/>
</dbReference>
<keyword evidence="3" id="KW-1185">Reference proteome</keyword>